<evidence type="ECO:0000256" key="5">
    <source>
        <dbReference type="ARBA" id="ARBA00036066"/>
    </source>
</evidence>
<dbReference type="OrthoDB" id="498204at2759"/>
<evidence type="ECO:0000256" key="4">
    <source>
        <dbReference type="ARBA" id="ARBA00023002"/>
    </source>
</evidence>
<dbReference type="PANTHER" id="PTHR43104:SF4">
    <property type="entry name" value="L-2-HYDROXYGLUTARATE DEHYDROGENASE, MITOCHONDRIAL"/>
    <property type="match status" value="1"/>
</dbReference>
<dbReference type="STRING" id="425264.A0A3G2S8A7"/>
<evidence type="ECO:0000256" key="1">
    <source>
        <dbReference type="ARBA" id="ARBA00001974"/>
    </source>
</evidence>
<name>A0A3G2S8A7_MALR7</name>
<dbReference type="InterPro" id="IPR006076">
    <property type="entry name" value="FAD-dep_OxRdtase"/>
</dbReference>
<evidence type="ECO:0000256" key="8">
    <source>
        <dbReference type="ARBA" id="ARBA00041137"/>
    </source>
</evidence>
<gene>
    <name evidence="10" type="primary">l2hgdh</name>
    <name evidence="10" type="ORF">DNF11_3156</name>
</gene>
<reference evidence="10 11" key="1">
    <citation type="submission" date="2018-10" db="EMBL/GenBank/DDBJ databases">
        <title>Complete genome sequence of Malassezia restricta CBS 7877.</title>
        <authorList>
            <person name="Morand S.C."/>
            <person name="Bertignac M."/>
            <person name="Iltis A."/>
            <person name="Kolder I."/>
            <person name="Pirovano W."/>
            <person name="Jourdain R."/>
            <person name="Clavaud C."/>
        </authorList>
    </citation>
    <scope>NUCLEOTIDE SEQUENCE [LARGE SCALE GENOMIC DNA]</scope>
    <source>
        <strain evidence="10 11">CBS 7877</strain>
    </source>
</reference>
<sequence length="500" mass="54816">MASIRPLRTALNASGRYAYRVPELRIDHLVMGGGVVGLAIANALAHRFPSKSTYLVERHALPGQETSSRNSEVIHAGLYYPPHSLKTRMCTRGRTLLYDRIARHPDKIGGKQVGKLIVGTESDASYLAALHEHCSAIQPHTPPTRLLSGDEARHMEPSLSPRITHALYSPSTGIVSAHDLMSHLAAELEAELPDGETPDATMVLGTSVVRIDPHTPPRPPTKAGNDGSQEGWVVQLRTHDAAHAETDALLARVVINAGGLNAPRILNAVRPERDWLPMYLAKGSYASYRGAHDVRHLLYPTPHFGSGAKATSAFHSLGTHLTLDLEGHVRFGPDLTWLSAPSTLDPTRIDELGFEHDFWESHLAPEASEAWLESMHAAIQAYLPWIQRDGLQEDYAGIRPKLGGPDARTFFDFGLLWHANRHLESQRTWQTAPNEAGPRGPCGWLVSLVGVESPGLTSSLALGEHVAAMLQTHVWGRYDPSGRRRRYVDDVGHDALEAWA</sequence>
<dbReference type="Pfam" id="PF01266">
    <property type="entry name" value="DAO"/>
    <property type="match status" value="1"/>
</dbReference>
<keyword evidence="2" id="KW-0285">Flavoprotein</keyword>
<evidence type="ECO:0000256" key="6">
    <source>
        <dbReference type="ARBA" id="ARBA00037941"/>
    </source>
</evidence>
<proteinExistence type="inferred from homology"/>
<dbReference type="InterPro" id="IPR036188">
    <property type="entry name" value="FAD/NAD-bd_sf"/>
</dbReference>
<dbReference type="Proteomes" id="UP000269793">
    <property type="component" value="Chromosome VI"/>
</dbReference>
<comment type="catalytic activity">
    <reaction evidence="5">
        <text>(S)-2-hydroxyglutarate + A = 2-oxoglutarate + AH2</text>
        <dbReference type="Rhea" id="RHEA:21252"/>
        <dbReference type="ChEBI" id="CHEBI:13193"/>
        <dbReference type="ChEBI" id="CHEBI:16782"/>
        <dbReference type="ChEBI" id="CHEBI:16810"/>
        <dbReference type="ChEBI" id="CHEBI:17499"/>
        <dbReference type="EC" id="1.1.99.2"/>
    </reaction>
</comment>
<feature type="domain" description="FAD dependent oxidoreductase" evidence="9">
    <location>
        <begin position="28"/>
        <end position="469"/>
    </location>
</feature>
<dbReference type="EMBL" id="CP033153">
    <property type="protein sequence ID" value="AYO44106.1"/>
    <property type="molecule type" value="Genomic_DNA"/>
</dbReference>
<comment type="cofactor">
    <cofactor evidence="1">
        <name>FAD</name>
        <dbReference type="ChEBI" id="CHEBI:57692"/>
    </cofactor>
</comment>
<keyword evidence="11" id="KW-1185">Reference proteome</keyword>
<dbReference type="SUPFAM" id="SSF51905">
    <property type="entry name" value="FAD/NAD(P)-binding domain"/>
    <property type="match status" value="1"/>
</dbReference>
<evidence type="ECO:0000313" key="10">
    <source>
        <dbReference type="EMBL" id="AYO44106.1"/>
    </source>
</evidence>
<evidence type="ECO:0000256" key="7">
    <source>
        <dbReference type="ARBA" id="ARBA00038878"/>
    </source>
</evidence>
<dbReference type="AlphaFoldDB" id="A0A3G2S8A7"/>
<evidence type="ECO:0000256" key="3">
    <source>
        <dbReference type="ARBA" id="ARBA00022827"/>
    </source>
</evidence>
<dbReference type="Gene3D" id="3.50.50.60">
    <property type="entry name" value="FAD/NAD(P)-binding domain"/>
    <property type="match status" value="1"/>
</dbReference>
<keyword evidence="4 10" id="KW-0560">Oxidoreductase</keyword>
<protein>
    <recommendedName>
        <fullName evidence="8">L-2-hydroxyglutarate dehydrogenase, mitochondrial</fullName>
        <ecNumber evidence="7">1.1.99.2</ecNumber>
    </recommendedName>
</protein>
<organism evidence="10 11">
    <name type="scientific">Malassezia restricta (strain ATCC 96810 / NBRC 103918 / CBS 7877)</name>
    <name type="common">Seborrheic dermatitis infection agent</name>
    <dbReference type="NCBI Taxonomy" id="425264"/>
    <lineage>
        <taxon>Eukaryota</taxon>
        <taxon>Fungi</taxon>
        <taxon>Dikarya</taxon>
        <taxon>Basidiomycota</taxon>
        <taxon>Ustilaginomycotina</taxon>
        <taxon>Malasseziomycetes</taxon>
        <taxon>Malasseziales</taxon>
        <taxon>Malasseziaceae</taxon>
        <taxon>Malassezia</taxon>
    </lineage>
</organism>
<accession>A0A3G2S8A7</accession>
<dbReference type="Gene3D" id="3.30.9.10">
    <property type="entry name" value="D-Amino Acid Oxidase, subunit A, domain 2"/>
    <property type="match status" value="1"/>
</dbReference>
<dbReference type="VEuPathDB" id="FungiDB:DNF11_3156"/>
<evidence type="ECO:0000256" key="2">
    <source>
        <dbReference type="ARBA" id="ARBA00022630"/>
    </source>
</evidence>
<evidence type="ECO:0000313" key="11">
    <source>
        <dbReference type="Proteomes" id="UP000269793"/>
    </source>
</evidence>
<dbReference type="PANTHER" id="PTHR43104">
    <property type="entry name" value="L-2-HYDROXYGLUTARATE DEHYDROGENASE, MITOCHONDRIAL"/>
    <property type="match status" value="1"/>
</dbReference>
<evidence type="ECO:0000259" key="9">
    <source>
        <dbReference type="Pfam" id="PF01266"/>
    </source>
</evidence>
<comment type="similarity">
    <text evidence="6">Belongs to the L2HGDH family.</text>
</comment>
<dbReference type="EC" id="1.1.99.2" evidence="7"/>
<keyword evidence="3" id="KW-0274">FAD</keyword>
<dbReference type="GO" id="GO:0047545">
    <property type="term" value="F:(S)-2-hydroxyglutarate dehydrogenase activity"/>
    <property type="evidence" value="ECO:0007669"/>
    <property type="project" value="UniProtKB-EC"/>
</dbReference>